<sequence>MKRNRIRRGESIIEIQHWKRWKNDARYLLYRYHSQVIRTLYEHEHYYEQIGMLDQKGEYEFLHLVKNTCKQMLIEDKLLFFQLGSS</sequence>
<keyword evidence="2" id="KW-1185">Reference proteome</keyword>
<name>A0A229UPN5_9BACL</name>
<evidence type="ECO:0000313" key="2">
    <source>
        <dbReference type="Proteomes" id="UP000215509"/>
    </source>
</evidence>
<dbReference type="EMBL" id="NMQW01000021">
    <property type="protein sequence ID" value="OXM85507.1"/>
    <property type="molecule type" value="Genomic_DNA"/>
</dbReference>
<dbReference type="AlphaFoldDB" id="A0A229UPN5"/>
<proteinExistence type="predicted"/>
<accession>A0A229UPN5</accession>
<dbReference type="Proteomes" id="UP000215509">
    <property type="component" value="Unassembled WGS sequence"/>
</dbReference>
<reference evidence="1 2" key="1">
    <citation type="submission" date="2017-07" db="EMBL/GenBank/DDBJ databases">
        <title>Genome sequencing and assembly of Paenibacillus rigui.</title>
        <authorList>
            <person name="Mayilraj S."/>
        </authorList>
    </citation>
    <scope>NUCLEOTIDE SEQUENCE [LARGE SCALE GENOMIC DNA]</scope>
    <source>
        <strain evidence="1 2">JCM 16352</strain>
    </source>
</reference>
<evidence type="ECO:0000313" key="1">
    <source>
        <dbReference type="EMBL" id="OXM85507.1"/>
    </source>
</evidence>
<gene>
    <name evidence="1" type="ORF">CF651_15120</name>
</gene>
<comment type="caution">
    <text evidence="1">The sequence shown here is derived from an EMBL/GenBank/DDBJ whole genome shotgun (WGS) entry which is preliminary data.</text>
</comment>
<organism evidence="1 2">
    <name type="scientific">Paenibacillus rigui</name>
    <dbReference type="NCBI Taxonomy" id="554312"/>
    <lineage>
        <taxon>Bacteria</taxon>
        <taxon>Bacillati</taxon>
        <taxon>Bacillota</taxon>
        <taxon>Bacilli</taxon>
        <taxon>Bacillales</taxon>
        <taxon>Paenibacillaceae</taxon>
        <taxon>Paenibacillus</taxon>
    </lineage>
</organism>
<protein>
    <submittedName>
        <fullName evidence="1">Uncharacterized protein</fullName>
    </submittedName>
</protein>